<name>A0ABU8S9C0_9SPHN</name>
<dbReference type="Pfam" id="PF00005">
    <property type="entry name" value="ABC_tran"/>
    <property type="match status" value="1"/>
</dbReference>
<dbReference type="GO" id="GO:0005524">
    <property type="term" value="F:ATP binding"/>
    <property type="evidence" value="ECO:0007669"/>
    <property type="project" value="UniProtKB-KW"/>
</dbReference>
<keyword evidence="5 8" id="KW-1133">Transmembrane helix</keyword>
<feature type="transmembrane region" description="Helical" evidence="8">
    <location>
        <begin position="139"/>
        <end position="162"/>
    </location>
</feature>
<feature type="region of interest" description="Disordered" evidence="7">
    <location>
        <begin position="684"/>
        <end position="704"/>
    </location>
</feature>
<dbReference type="PROSITE" id="PS50893">
    <property type="entry name" value="ABC_TRANSPORTER_2"/>
    <property type="match status" value="1"/>
</dbReference>
<proteinExistence type="predicted"/>
<evidence type="ECO:0000256" key="1">
    <source>
        <dbReference type="ARBA" id="ARBA00004651"/>
    </source>
</evidence>
<keyword evidence="6 8" id="KW-0472">Membrane</keyword>
<dbReference type="PANTHER" id="PTHR43394">
    <property type="entry name" value="ATP-DEPENDENT PERMEASE MDL1, MITOCHONDRIAL"/>
    <property type="match status" value="1"/>
</dbReference>
<keyword evidence="2 8" id="KW-0812">Transmembrane</keyword>
<evidence type="ECO:0000256" key="5">
    <source>
        <dbReference type="ARBA" id="ARBA00022989"/>
    </source>
</evidence>
<feature type="domain" description="ABC transporter" evidence="9">
    <location>
        <begin position="456"/>
        <end position="691"/>
    </location>
</feature>
<dbReference type="PROSITE" id="PS50929">
    <property type="entry name" value="ABC_TM1F"/>
    <property type="match status" value="1"/>
</dbReference>
<accession>A0ABU8S9C0</accession>
<dbReference type="Gene3D" id="1.20.1560.10">
    <property type="entry name" value="ABC transporter type 1, transmembrane domain"/>
    <property type="match status" value="1"/>
</dbReference>
<dbReference type="InterPro" id="IPR003439">
    <property type="entry name" value="ABC_transporter-like_ATP-bd"/>
</dbReference>
<comment type="subcellular location">
    <subcellularLocation>
        <location evidence="1">Cell membrane</location>
        <topology evidence="1">Multi-pass membrane protein</topology>
    </subcellularLocation>
</comment>
<evidence type="ECO:0000256" key="8">
    <source>
        <dbReference type="SAM" id="Phobius"/>
    </source>
</evidence>
<evidence type="ECO:0000256" key="4">
    <source>
        <dbReference type="ARBA" id="ARBA00022840"/>
    </source>
</evidence>
<evidence type="ECO:0000256" key="2">
    <source>
        <dbReference type="ARBA" id="ARBA00022692"/>
    </source>
</evidence>
<evidence type="ECO:0000256" key="3">
    <source>
        <dbReference type="ARBA" id="ARBA00022741"/>
    </source>
</evidence>
<feature type="transmembrane region" description="Helical" evidence="8">
    <location>
        <begin position="174"/>
        <end position="194"/>
    </location>
</feature>
<dbReference type="RefSeq" id="WP_339967195.1">
    <property type="nucleotide sequence ID" value="NZ_JBBHJY010000005.1"/>
</dbReference>
<sequence length="704" mass="75948">MMTQKLGIRSALEHFAHVKSIGLPPNWDEGIEEGALPEGPESLAQICAQLGWPLPQSLHSRPRADQFPQLVYYPEVGWAVAEQWENEDMIRLSGLHLPLLAYDDGLTFFDVSFPDPLVGEKTPRAVSIFWRAVIKRKHVLLMATLATVVANLVTLGTSLYSMQLFDRVIPLNSYSTLWVLTVGVLAALVIDFVLRTLRANMIEREAADIDAEVSEYFFARSQSIRLDARPPGIGTMASQLRGLEQVRAVMSSGSLFLLADLPFALFFIVVIALMGGVVAIVPIISLPIAIGMAIGLARLIRDGTDRAQVSGNRKNGVLVESLDAAETIKAGRGGWLMLARWNRLIREIHHYEDPIKQNSALAGSIFSTMQQVSYVAIMAVGAFQVGNGSMTTGALLACSIIAGRVNGPLIAMLPNLIVQWGYARSSLKALDGILALPLDRTSGDTALRPGNLSGPILLEGAAFTYPGAKDGLAVQRLEFKPGERVGIIGGVGSGKTTLLRIVAGLFHSQAGSAKIAGIDVTQLAEDVLRHHIGYLPQDYRLINGSLRENLLMGLPSFGDDAVLEAAKKTGLINLIAAHPQGLELQIQEGGRGLSGGQRSLVGLTRMLLASPKVWLLDEPTANLDQTTEQVVLDALFASLQPDQTLILVTHRLQLLTRVNRVLLMANGRAILDGPTMEVIKRLQGQPANQPTPANVSPIVTTAAR</sequence>
<dbReference type="InterPro" id="IPR039421">
    <property type="entry name" value="Type_1_exporter"/>
</dbReference>
<dbReference type="EMBL" id="JBBHJY010000005">
    <property type="protein sequence ID" value="MEJ6010511.1"/>
    <property type="molecule type" value="Genomic_DNA"/>
</dbReference>
<dbReference type="SMART" id="SM00382">
    <property type="entry name" value="AAA"/>
    <property type="match status" value="1"/>
</dbReference>
<feature type="domain" description="ABC transmembrane type-1" evidence="10">
    <location>
        <begin position="141"/>
        <end position="416"/>
    </location>
</feature>
<evidence type="ECO:0000313" key="12">
    <source>
        <dbReference type="Proteomes" id="UP001379235"/>
    </source>
</evidence>
<evidence type="ECO:0000313" key="11">
    <source>
        <dbReference type="EMBL" id="MEJ6010511.1"/>
    </source>
</evidence>
<feature type="compositionally biased region" description="Polar residues" evidence="7">
    <location>
        <begin position="685"/>
        <end position="704"/>
    </location>
</feature>
<evidence type="ECO:0000256" key="6">
    <source>
        <dbReference type="ARBA" id="ARBA00023136"/>
    </source>
</evidence>
<protein>
    <submittedName>
        <fullName evidence="11">ATP-binding cassette domain-containing protein</fullName>
    </submittedName>
</protein>
<dbReference type="InterPro" id="IPR036640">
    <property type="entry name" value="ABC1_TM_sf"/>
</dbReference>
<dbReference type="InterPro" id="IPR027417">
    <property type="entry name" value="P-loop_NTPase"/>
</dbReference>
<feature type="transmembrane region" description="Helical" evidence="8">
    <location>
        <begin position="255"/>
        <end position="274"/>
    </location>
</feature>
<dbReference type="Pfam" id="PF00664">
    <property type="entry name" value="ABC_membrane"/>
    <property type="match status" value="1"/>
</dbReference>
<gene>
    <name evidence="11" type="ORF">WG900_11350</name>
</gene>
<dbReference type="SUPFAM" id="SSF52540">
    <property type="entry name" value="P-loop containing nucleoside triphosphate hydrolases"/>
    <property type="match status" value="1"/>
</dbReference>
<dbReference type="InterPro" id="IPR003593">
    <property type="entry name" value="AAA+_ATPase"/>
</dbReference>
<reference evidence="11 12" key="1">
    <citation type="submission" date="2024-03" db="EMBL/GenBank/DDBJ databases">
        <authorList>
            <person name="Jo J.-H."/>
        </authorList>
    </citation>
    <scope>NUCLEOTIDE SEQUENCE [LARGE SCALE GENOMIC DNA]</scope>
    <source>
        <strain evidence="11 12">AS3R-12</strain>
    </source>
</reference>
<keyword evidence="4 11" id="KW-0067">ATP-binding</keyword>
<evidence type="ECO:0000259" key="10">
    <source>
        <dbReference type="PROSITE" id="PS50929"/>
    </source>
</evidence>
<dbReference type="PANTHER" id="PTHR43394:SF1">
    <property type="entry name" value="ATP-BINDING CASSETTE SUB-FAMILY B MEMBER 10, MITOCHONDRIAL"/>
    <property type="match status" value="1"/>
</dbReference>
<keyword evidence="3" id="KW-0547">Nucleotide-binding</keyword>
<dbReference type="Proteomes" id="UP001379235">
    <property type="component" value="Unassembled WGS sequence"/>
</dbReference>
<dbReference type="InterPro" id="IPR011527">
    <property type="entry name" value="ABC1_TM_dom"/>
</dbReference>
<comment type="caution">
    <text evidence="11">The sequence shown here is derived from an EMBL/GenBank/DDBJ whole genome shotgun (WGS) entry which is preliminary data.</text>
</comment>
<evidence type="ECO:0000256" key="7">
    <source>
        <dbReference type="SAM" id="MobiDB-lite"/>
    </source>
</evidence>
<dbReference type="Gene3D" id="3.40.50.300">
    <property type="entry name" value="P-loop containing nucleotide triphosphate hydrolases"/>
    <property type="match status" value="1"/>
</dbReference>
<dbReference type="SUPFAM" id="SSF90123">
    <property type="entry name" value="ABC transporter transmembrane region"/>
    <property type="match status" value="1"/>
</dbReference>
<feature type="transmembrane region" description="Helical" evidence="8">
    <location>
        <begin position="280"/>
        <end position="300"/>
    </location>
</feature>
<keyword evidence="12" id="KW-1185">Reference proteome</keyword>
<organism evidence="11 12">
    <name type="scientific">Novosphingobium aquae</name>
    <dbReference type="NCBI Taxonomy" id="3133435"/>
    <lineage>
        <taxon>Bacteria</taxon>
        <taxon>Pseudomonadati</taxon>
        <taxon>Pseudomonadota</taxon>
        <taxon>Alphaproteobacteria</taxon>
        <taxon>Sphingomonadales</taxon>
        <taxon>Sphingomonadaceae</taxon>
        <taxon>Novosphingobium</taxon>
    </lineage>
</organism>
<evidence type="ECO:0000259" key="9">
    <source>
        <dbReference type="PROSITE" id="PS50893"/>
    </source>
</evidence>